<feature type="transmembrane region" description="Helical" evidence="2">
    <location>
        <begin position="20"/>
        <end position="46"/>
    </location>
</feature>
<reference evidence="3 4" key="1">
    <citation type="journal article" date="2019" name="Int. J. Syst. Evol. Microbiol.">
        <title>The Global Catalogue of Microorganisms (GCM) 10K type strain sequencing project: providing services to taxonomists for standard genome sequencing and annotation.</title>
        <authorList>
            <consortium name="The Broad Institute Genomics Platform"/>
            <consortium name="The Broad Institute Genome Sequencing Center for Infectious Disease"/>
            <person name="Wu L."/>
            <person name="Ma J."/>
        </authorList>
    </citation>
    <scope>NUCLEOTIDE SEQUENCE [LARGE SCALE GENOMIC DNA]</scope>
    <source>
        <strain evidence="3 4">YIM 94188</strain>
    </source>
</reference>
<dbReference type="Proteomes" id="UP001596408">
    <property type="component" value="Unassembled WGS sequence"/>
</dbReference>
<comment type="caution">
    <text evidence="3">The sequence shown here is derived from an EMBL/GenBank/DDBJ whole genome shotgun (WGS) entry which is preliminary data.</text>
</comment>
<keyword evidence="2" id="KW-0812">Transmembrane</keyword>
<dbReference type="PANTHER" id="PTHR31876:SF26">
    <property type="entry name" value="PROTEIN LIKE COV 2"/>
    <property type="match status" value="1"/>
</dbReference>
<dbReference type="RefSeq" id="WP_379693939.1">
    <property type="nucleotide sequence ID" value="NZ_JBHSXH010000009.1"/>
</dbReference>
<feature type="region of interest" description="Disordered" evidence="1">
    <location>
        <begin position="228"/>
        <end position="358"/>
    </location>
</feature>
<organism evidence="3 4">
    <name type="scientific">Halopelagius fulvigenes</name>
    <dbReference type="NCBI Taxonomy" id="1198324"/>
    <lineage>
        <taxon>Archaea</taxon>
        <taxon>Methanobacteriati</taxon>
        <taxon>Methanobacteriota</taxon>
        <taxon>Stenosarchaea group</taxon>
        <taxon>Halobacteria</taxon>
        <taxon>Halobacteriales</taxon>
        <taxon>Haloferacaceae</taxon>
    </lineage>
</organism>
<feature type="compositionally biased region" description="Basic and acidic residues" evidence="1">
    <location>
        <begin position="275"/>
        <end position="303"/>
    </location>
</feature>
<evidence type="ECO:0000313" key="4">
    <source>
        <dbReference type="Proteomes" id="UP001596408"/>
    </source>
</evidence>
<dbReference type="InterPro" id="IPR007462">
    <property type="entry name" value="COV1-like"/>
</dbReference>
<name>A0ABD5TY44_9EURY</name>
<keyword evidence="4" id="KW-1185">Reference proteome</keyword>
<evidence type="ECO:0000313" key="3">
    <source>
        <dbReference type="EMBL" id="MFC6824691.1"/>
    </source>
</evidence>
<dbReference type="Pfam" id="PF04367">
    <property type="entry name" value="DUF502"/>
    <property type="match status" value="1"/>
</dbReference>
<sequence>MSDDRRPRRMRWVGRSVRDVLREAAITGTAVVVPVVITVFVFAFLLNAVYPYVNIVSDVIVALPVLGLIPDIIGVSPETIVELTVPVAVFLAVIAVGLVVNSSRYGERAVDYFDYVMSQIPGVGSVYESFRRMSDAMLDSEVQNFRDVKLVEFPHEDAYTLGFVTTETPDVLSEETDHERMLTLFLPLAPNPVMGGHLVHVPASRVIDVDMSVEEGVQAIVTSGVAMGEEGRSSGLSASELRELTRTRGGIGANGRDEESAPRWTGSAPFGDGPGAERFERYDERVEPEHVDTPQELARRGEASDENDAVGGGNADDRLPADSGEGATADVDPEPFDAAAGVETDRKRQDGGDGESSA</sequence>
<proteinExistence type="predicted"/>
<evidence type="ECO:0000256" key="1">
    <source>
        <dbReference type="SAM" id="MobiDB-lite"/>
    </source>
</evidence>
<dbReference type="AlphaFoldDB" id="A0ABD5TY44"/>
<dbReference type="EMBL" id="JBHSXH010000009">
    <property type="protein sequence ID" value="MFC6824691.1"/>
    <property type="molecule type" value="Genomic_DNA"/>
</dbReference>
<feature type="transmembrane region" description="Helical" evidence="2">
    <location>
        <begin position="52"/>
        <end position="73"/>
    </location>
</feature>
<dbReference type="PANTHER" id="PTHR31876">
    <property type="entry name" value="COV-LIKE PROTEIN 1"/>
    <property type="match status" value="1"/>
</dbReference>
<accession>A0ABD5TY44</accession>
<gene>
    <name evidence="3" type="ORF">ACFQEV_06720</name>
</gene>
<protein>
    <submittedName>
        <fullName evidence="3">DUF502 domain-containing protein</fullName>
    </submittedName>
</protein>
<keyword evidence="2" id="KW-1133">Transmembrane helix</keyword>
<keyword evidence="2" id="KW-0472">Membrane</keyword>
<feature type="transmembrane region" description="Helical" evidence="2">
    <location>
        <begin position="80"/>
        <end position="100"/>
    </location>
</feature>
<evidence type="ECO:0000256" key="2">
    <source>
        <dbReference type="SAM" id="Phobius"/>
    </source>
</evidence>